<proteinExistence type="predicted"/>
<feature type="transmembrane region" description="Helical" evidence="1">
    <location>
        <begin position="158"/>
        <end position="178"/>
    </location>
</feature>
<dbReference type="EMBL" id="AP022588">
    <property type="protein sequence ID" value="BBY30719.1"/>
    <property type="molecule type" value="Genomic_DNA"/>
</dbReference>
<dbReference type="Pfam" id="PF06197">
    <property type="entry name" value="DUF998"/>
    <property type="match status" value="1"/>
</dbReference>
<feature type="transmembrane region" description="Helical" evidence="1">
    <location>
        <begin position="69"/>
        <end position="89"/>
    </location>
</feature>
<feature type="transmembrane region" description="Helical" evidence="1">
    <location>
        <begin position="27"/>
        <end position="49"/>
    </location>
</feature>
<name>A0A7I7QWF9_9MYCO</name>
<protein>
    <recommendedName>
        <fullName evidence="4">DUF998 domain-containing protein</fullName>
    </recommendedName>
</protein>
<feature type="transmembrane region" description="Helical" evidence="1">
    <location>
        <begin position="126"/>
        <end position="149"/>
    </location>
</feature>
<dbReference type="Proteomes" id="UP000467193">
    <property type="component" value="Chromosome"/>
</dbReference>
<keyword evidence="3" id="KW-1185">Reference proteome</keyword>
<dbReference type="InterPro" id="IPR009339">
    <property type="entry name" value="DUF998"/>
</dbReference>
<accession>A0A7I7QWF9</accession>
<reference evidence="2 3" key="1">
    <citation type="journal article" date="2019" name="Emerg. Microbes Infect.">
        <title>Comprehensive subspecies identification of 175 nontuberculous mycobacteria species based on 7547 genomic profiles.</title>
        <authorList>
            <person name="Matsumoto Y."/>
            <person name="Kinjo T."/>
            <person name="Motooka D."/>
            <person name="Nabeya D."/>
            <person name="Jung N."/>
            <person name="Uechi K."/>
            <person name="Horii T."/>
            <person name="Iida T."/>
            <person name="Fujita J."/>
            <person name="Nakamura S."/>
        </authorList>
    </citation>
    <scope>NUCLEOTIDE SEQUENCE [LARGE SCALE GENOMIC DNA]</scope>
    <source>
        <strain evidence="2 3">JCM 17899</strain>
    </source>
</reference>
<gene>
    <name evidence="2" type="ORF">MSEDJ_48150</name>
</gene>
<evidence type="ECO:0000256" key="1">
    <source>
        <dbReference type="SAM" id="Phobius"/>
    </source>
</evidence>
<keyword evidence="1" id="KW-1133">Transmembrane helix</keyword>
<evidence type="ECO:0000313" key="3">
    <source>
        <dbReference type="Proteomes" id="UP000467193"/>
    </source>
</evidence>
<keyword evidence="1" id="KW-0812">Transmembrane</keyword>
<organism evidence="2 3">
    <name type="scientific">Mycolicibacterium sediminis</name>
    <dbReference type="NCBI Taxonomy" id="1286180"/>
    <lineage>
        <taxon>Bacteria</taxon>
        <taxon>Bacillati</taxon>
        <taxon>Actinomycetota</taxon>
        <taxon>Actinomycetes</taxon>
        <taxon>Mycobacteriales</taxon>
        <taxon>Mycobacteriaceae</taxon>
        <taxon>Mycolicibacterium</taxon>
    </lineage>
</organism>
<evidence type="ECO:0000313" key="2">
    <source>
        <dbReference type="EMBL" id="BBY30719.1"/>
    </source>
</evidence>
<feature type="transmembrane region" description="Helical" evidence="1">
    <location>
        <begin position="190"/>
        <end position="208"/>
    </location>
</feature>
<feature type="transmembrane region" description="Helical" evidence="1">
    <location>
        <begin position="101"/>
        <end position="120"/>
    </location>
</feature>
<dbReference type="AlphaFoldDB" id="A0A7I7QWF9"/>
<dbReference type="KEGG" id="msei:MSEDJ_48150"/>
<keyword evidence="1" id="KW-0472">Membrane</keyword>
<sequence length="219" mass="22264">MCTLAPRSVCAASPTLGRVSIRLGSSLWIVSALAYFVVEAYAAAAIDGYGYASDYISTLGDPVVSPRAGLMNAAFLLQAVALPLGGWLLVRGSSSRAAVPFRIFVALNGVGNVLVATVHSGTGSPWHGVGAALAIAGGNLAVLAGAWALRPAASTKAFIAASVALGVVGLLCLLPVAATTAPIGAWERGSVYTIYGWQVLAAIAFLAAGRRRERALTQV</sequence>
<evidence type="ECO:0008006" key="4">
    <source>
        <dbReference type="Google" id="ProtNLM"/>
    </source>
</evidence>